<protein>
    <submittedName>
        <fullName evidence="2">Uncharacterized protein</fullName>
    </submittedName>
</protein>
<reference evidence="3" key="1">
    <citation type="submission" date="2016-10" db="EMBL/GenBank/DDBJ databases">
        <authorList>
            <person name="Varghese N."/>
            <person name="Submissions S."/>
        </authorList>
    </citation>
    <scope>NUCLEOTIDE SEQUENCE [LARGE SCALE GENOMIC DNA]</scope>
    <source>
        <strain evidence="3">DSM 19181</strain>
    </source>
</reference>
<evidence type="ECO:0000256" key="1">
    <source>
        <dbReference type="SAM" id="MobiDB-lite"/>
    </source>
</evidence>
<dbReference type="InterPro" id="IPR047907">
    <property type="entry name" value="CD1375-like"/>
</dbReference>
<feature type="region of interest" description="Disordered" evidence="1">
    <location>
        <begin position="44"/>
        <end position="63"/>
    </location>
</feature>
<gene>
    <name evidence="2" type="ORF">SAMN04488098_100243</name>
</gene>
<organism evidence="2 3">
    <name type="scientific">Alkalibacterium thalassium</name>
    <dbReference type="NCBI Taxonomy" id="426701"/>
    <lineage>
        <taxon>Bacteria</taxon>
        <taxon>Bacillati</taxon>
        <taxon>Bacillota</taxon>
        <taxon>Bacilli</taxon>
        <taxon>Lactobacillales</taxon>
        <taxon>Carnobacteriaceae</taxon>
        <taxon>Alkalibacterium</taxon>
    </lineage>
</organism>
<dbReference type="Proteomes" id="UP000199433">
    <property type="component" value="Unassembled WGS sequence"/>
</dbReference>
<dbReference type="EMBL" id="FNFK01000002">
    <property type="protein sequence ID" value="SDJ67661.1"/>
    <property type="molecule type" value="Genomic_DNA"/>
</dbReference>
<accession>A0A1G8VNN1</accession>
<dbReference type="STRING" id="426701.SAMN04488098_100243"/>
<dbReference type="RefSeq" id="WP_091264323.1">
    <property type="nucleotide sequence ID" value="NZ_FNFK01000002.1"/>
</dbReference>
<name>A0A1G8VNN1_9LACT</name>
<sequence length="63" mass="7245">MELNVILTNSLAVRISIDMMTLEQVPPVYREAVAARLAEIEENKKKMVVEEEEEQSEKSKEQP</sequence>
<proteinExistence type="predicted"/>
<evidence type="ECO:0000313" key="2">
    <source>
        <dbReference type="EMBL" id="SDJ67661.1"/>
    </source>
</evidence>
<keyword evidence="3" id="KW-1185">Reference proteome</keyword>
<dbReference type="NCBIfam" id="NF040910">
    <property type="entry name" value="CD1375_fam"/>
    <property type="match status" value="1"/>
</dbReference>
<evidence type="ECO:0000313" key="3">
    <source>
        <dbReference type="Proteomes" id="UP000199433"/>
    </source>
</evidence>
<dbReference type="OrthoDB" id="10006591at2"/>
<dbReference type="AlphaFoldDB" id="A0A1G8VNN1"/>